<name>A0ABY1B012_9PSED</name>
<reference evidence="2 3" key="1">
    <citation type="submission" date="2016-10" db="EMBL/GenBank/DDBJ databases">
        <authorList>
            <person name="Varghese N."/>
            <person name="Submissions S."/>
        </authorList>
    </citation>
    <scope>NUCLEOTIDE SEQUENCE [LARGE SCALE GENOMIC DNA]</scope>
    <source>
        <strain evidence="2 3">CIP 109853</strain>
    </source>
</reference>
<gene>
    <name evidence="2" type="ORF">SAMN05216600_10181</name>
</gene>
<accession>A0ABY1B012</accession>
<dbReference type="EMBL" id="FOFP01000001">
    <property type="protein sequence ID" value="SEP61157.1"/>
    <property type="molecule type" value="Genomic_DNA"/>
</dbReference>
<feature type="domain" description="PA1123-like" evidence="1">
    <location>
        <begin position="1"/>
        <end position="105"/>
    </location>
</feature>
<evidence type="ECO:0000259" key="1">
    <source>
        <dbReference type="Pfam" id="PF09634"/>
    </source>
</evidence>
<dbReference type="Proteomes" id="UP000198512">
    <property type="component" value="Unassembled WGS sequence"/>
</dbReference>
<dbReference type="RefSeq" id="WP_069517084.1">
    <property type="nucleotide sequence ID" value="NZ_FOFP01000001.1"/>
</dbReference>
<evidence type="ECO:0000313" key="2">
    <source>
        <dbReference type="EMBL" id="SEP61157.1"/>
    </source>
</evidence>
<organism evidence="2 3">
    <name type="scientific">Pseudomonas cuatrocienegasensis</name>
    <dbReference type="NCBI Taxonomy" id="543360"/>
    <lineage>
        <taxon>Bacteria</taxon>
        <taxon>Pseudomonadati</taxon>
        <taxon>Pseudomonadota</taxon>
        <taxon>Gammaproteobacteria</taxon>
        <taxon>Pseudomonadales</taxon>
        <taxon>Pseudomonadaceae</taxon>
        <taxon>Pseudomonas</taxon>
    </lineage>
</organism>
<protein>
    <recommendedName>
        <fullName evidence="1">PA1123-like domain-containing protein</fullName>
    </recommendedName>
</protein>
<dbReference type="Pfam" id="PF09634">
    <property type="entry name" value="DUF2025"/>
    <property type="match status" value="1"/>
</dbReference>
<keyword evidence="3" id="KW-1185">Reference proteome</keyword>
<proteinExistence type="predicted"/>
<dbReference type="InterPro" id="IPR036808">
    <property type="entry name" value="PA1123-like_sf"/>
</dbReference>
<dbReference type="InterPro" id="IPR023117">
    <property type="entry name" value="PA1123-like_domain"/>
</dbReference>
<dbReference type="SUPFAM" id="SSF160477">
    <property type="entry name" value="PA1123-like"/>
    <property type="match status" value="1"/>
</dbReference>
<dbReference type="Gene3D" id="3.90.1650.10">
    <property type="entry name" value="PA1123-like"/>
    <property type="match status" value="1"/>
</dbReference>
<sequence length="118" mass="13491">MSITSSRICAAADRLQGFVGFNRKTQTYLVRFSEDSFGLDVTEASITPTCEFVWQAEDATRMTLKRARIAFLMEQNIDDRLGIEEALRAYVRRDDLPEICAERRLLKPEDAQLTAQRA</sequence>
<comment type="caution">
    <text evidence="2">The sequence shown here is derived from an EMBL/GenBank/DDBJ whole genome shotgun (WGS) entry which is preliminary data.</text>
</comment>
<evidence type="ECO:0000313" key="3">
    <source>
        <dbReference type="Proteomes" id="UP000198512"/>
    </source>
</evidence>